<accession>A0A364NYW1</accession>
<gene>
    <name evidence="1" type="ORF">CU669_09090</name>
</gene>
<dbReference type="AlphaFoldDB" id="A0A364NYW1"/>
<dbReference type="OrthoDB" id="9808281at2"/>
<protein>
    <submittedName>
        <fullName evidence="1">Uncharacterized protein</fullName>
    </submittedName>
</protein>
<evidence type="ECO:0000313" key="1">
    <source>
        <dbReference type="EMBL" id="RAU22268.1"/>
    </source>
</evidence>
<reference evidence="1 2" key="1">
    <citation type="submission" date="2017-11" db="EMBL/GenBank/DDBJ databases">
        <title>Draft genome sequence of magnetotactic bacterium Magnetospirillum kuznetsovii LBB-42.</title>
        <authorList>
            <person name="Grouzdev D.S."/>
            <person name="Rysina M.S."/>
            <person name="Baslerov R.V."/>
            <person name="Koziaeva V."/>
        </authorList>
    </citation>
    <scope>NUCLEOTIDE SEQUENCE [LARGE SCALE GENOMIC DNA]</scope>
    <source>
        <strain evidence="1 2">LBB-42</strain>
    </source>
</reference>
<evidence type="ECO:0000313" key="2">
    <source>
        <dbReference type="Proteomes" id="UP000251075"/>
    </source>
</evidence>
<comment type="caution">
    <text evidence="1">The sequence shown here is derived from an EMBL/GenBank/DDBJ whole genome shotgun (WGS) entry which is preliminary data.</text>
</comment>
<keyword evidence="2" id="KW-1185">Reference proteome</keyword>
<name>A0A364NYW1_9PROT</name>
<organism evidence="1 2">
    <name type="scientific">Paramagnetospirillum kuznetsovii</name>
    <dbReference type="NCBI Taxonomy" id="2053833"/>
    <lineage>
        <taxon>Bacteria</taxon>
        <taxon>Pseudomonadati</taxon>
        <taxon>Pseudomonadota</taxon>
        <taxon>Alphaproteobacteria</taxon>
        <taxon>Rhodospirillales</taxon>
        <taxon>Magnetospirillaceae</taxon>
        <taxon>Paramagnetospirillum</taxon>
    </lineage>
</organism>
<sequence>MRLDDQTWLHRRVADHPAARAAVLRDRLLAIAVSSRGPVGVDLEPLNQCGHALPTATAFFAPHEASWLAAPDFSPLAATKPSWPPVVAVLNGAPYTVVWYTSIVDEALVIAARADVVPGRPIGSP</sequence>
<dbReference type="EMBL" id="PGTO01000005">
    <property type="protein sequence ID" value="RAU22268.1"/>
    <property type="molecule type" value="Genomic_DNA"/>
</dbReference>
<dbReference type="RefSeq" id="WP_112143909.1">
    <property type="nucleotide sequence ID" value="NZ_PGTO01000005.1"/>
</dbReference>
<proteinExistence type="predicted"/>
<dbReference type="Proteomes" id="UP000251075">
    <property type="component" value="Unassembled WGS sequence"/>
</dbReference>